<name>A0A0E9SIF1_ANGAN</name>
<dbReference type="EMBL" id="GBXM01067486">
    <property type="protein sequence ID" value="JAH41091.1"/>
    <property type="molecule type" value="Transcribed_RNA"/>
</dbReference>
<protein>
    <submittedName>
        <fullName evidence="1">Uncharacterized protein</fullName>
    </submittedName>
</protein>
<accession>A0A0E9SIF1</accession>
<organism evidence="1">
    <name type="scientific">Anguilla anguilla</name>
    <name type="common">European freshwater eel</name>
    <name type="synonym">Muraena anguilla</name>
    <dbReference type="NCBI Taxonomy" id="7936"/>
    <lineage>
        <taxon>Eukaryota</taxon>
        <taxon>Metazoa</taxon>
        <taxon>Chordata</taxon>
        <taxon>Craniata</taxon>
        <taxon>Vertebrata</taxon>
        <taxon>Euteleostomi</taxon>
        <taxon>Actinopterygii</taxon>
        <taxon>Neopterygii</taxon>
        <taxon>Teleostei</taxon>
        <taxon>Anguilliformes</taxon>
        <taxon>Anguillidae</taxon>
        <taxon>Anguilla</taxon>
    </lineage>
</organism>
<sequence length="29" mass="3326">MIGVGPERNEEGIFRMLEGNTKMFLPVIF</sequence>
<evidence type="ECO:0000313" key="1">
    <source>
        <dbReference type="EMBL" id="JAH41091.1"/>
    </source>
</evidence>
<proteinExistence type="predicted"/>
<dbReference type="AlphaFoldDB" id="A0A0E9SIF1"/>
<reference evidence="1" key="1">
    <citation type="submission" date="2014-11" db="EMBL/GenBank/DDBJ databases">
        <authorList>
            <person name="Amaro Gonzalez C."/>
        </authorList>
    </citation>
    <scope>NUCLEOTIDE SEQUENCE</scope>
</reference>
<reference evidence="1" key="2">
    <citation type="journal article" date="2015" name="Fish Shellfish Immunol.">
        <title>Early steps in the European eel (Anguilla anguilla)-Vibrio vulnificus interaction in the gills: Role of the RtxA13 toxin.</title>
        <authorList>
            <person name="Callol A."/>
            <person name="Pajuelo D."/>
            <person name="Ebbesson L."/>
            <person name="Teles M."/>
            <person name="MacKenzie S."/>
            <person name="Amaro C."/>
        </authorList>
    </citation>
    <scope>NUCLEOTIDE SEQUENCE</scope>
</reference>